<gene>
    <name evidence="2" type="ORF">M2280_004318</name>
</gene>
<name>A0ABT6MFS5_9NOCA</name>
<dbReference type="CDD" id="cd00090">
    <property type="entry name" value="HTH_ARSR"/>
    <property type="match status" value="1"/>
</dbReference>
<dbReference type="SMART" id="SM00418">
    <property type="entry name" value="HTH_ARSR"/>
    <property type="match status" value="1"/>
</dbReference>
<dbReference type="InterPro" id="IPR001845">
    <property type="entry name" value="HTH_ArsR_DNA-bd_dom"/>
</dbReference>
<dbReference type="GO" id="GO:0003677">
    <property type="term" value="F:DNA binding"/>
    <property type="evidence" value="ECO:0007669"/>
    <property type="project" value="UniProtKB-KW"/>
</dbReference>
<dbReference type="PANTHER" id="PTHR37318:SF1">
    <property type="entry name" value="BSL7504 PROTEIN"/>
    <property type="match status" value="1"/>
</dbReference>
<proteinExistence type="predicted"/>
<feature type="domain" description="HTH arsR-type" evidence="1">
    <location>
        <begin position="2"/>
        <end position="84"/>
    </location>
</feature>
<comment type="caution">
    <text evidence="2">The sequence shown here is derived from an EMBL/GenBank/DDBJ whole genome shotgun (WGS) entry which is preliminary data.</text>
</comment>
<keyword evidence="3" id="KW-1185">Reference proteome</keyword>
<dbReference type="RefSeq" id="WP_280762343.1">
    <property type="nucleotide sequence ID" value="NZ_JARXVC010000012.1"/>
</dbReference>
<dbReference type="InterPro" id="IPR011991">
    <property type="entry name" value="ArsR-like_HTH"/>
</dbReference>
<protein>
    <submittedName>
        <fullName evidence="2">DNA-binding transcriptional ArsR family regulator</fullName>
    </submittedName>
</protein>
<evidence type="ECO:0000313" key="3">
    <source>
        <dbReference type="Proteomes" id="UP001160334"/>
    </source>
</evidence>
<evidence type="ECO:0000313" key="2">
    <source>
        <dbReference type="EMBL" id="MDH6283075.1"/>
    </source>
</evidence>
<sequence length="96" mass="10896">MGLDEIVHQKTRLAILSMLGESDEVSFVFIRDGLGLSDGNLGRHLDVLLGAGYVEVRREYTGRRTRSWIRITDRGVDKLREEAEVLRALLDVLDSR</sequence>
<keyword evidence="2" id="KW-0238">DNA-binding</keyword>
<dbReference type="Gene3D" id="1.10.10.10">
    <property type="entry name" value="Winged helix-like DNA-binding domain superfamily/Winged helix DNA-binding domain"/>
    <property type="match status" value="1"/>
</dbReference>
<reference evidence="2 3" key="1">
    <citation type="submission" date="2023-04" db="EMBL/GenBank/DDBJ databases">
        <title>Forest soil microbial communities from Buena Vista Peninsula, Colon Province, Panama.</title>
        <authorList>
            <person name="Bouskill N."/>
        </authorList>
    </citation>
    <scope>NUCLEOTIDE SEQUENCE [LARGE SCALE GENOMIC DNA]</scope>
    <source>
        <strain evidence="2 3">CFH S0262</strain>
    </source>
</reference>
<dbReference type="InterPro" id="IPR036388">
    <property type="entry name" value="WH-like_DNA-bd_sf"/>
</dbReference>
<dbReference type="EMBL" id="JARXVC010000012">
    <property type="protein sequence ID" value="MDH6283075.1"/>
    <property type="molecule type" value="Genomic_DNA"/>
</dbReference>
<organism evidence="2 3">
    <name type="scientific">Prescottella agglutinans</name>
    <dbReference type="NCBI Taxonomy" id="1644129"/>
    <lineage>
        <taxon>Bacteria</taxon>
        <taxon>Bacillati</taxon>
        <taxon>Actinomycetota</taxon>
        <taxon>Actinomycetes</taxon>
        <taxon>Mycobacteriales</taxon>
        <taxon>Nocardiaceae</taxon>
        <taxon>Prescottella</taxon>
    </lineage>
</organism>
<dbReference type="SUPFAM" id="SSF46785">
    <property type="entry name" value="Winged helix' DNA-binding domain"/>
    <property type="match status" value="1"/>
</dbReference>
<evidence type="ECO:0000259" key="1">
    <source>
        <dbReference type="SMART" id="SM00418"/>
    </source>
</evidence>
<dbReference type="Proteomes" id="UP001160334">
    <property type="component" value="Unassembled WGS sequence"/>
</dbReference>
<dbReference type="InterPro" id="IPR036390">
    <property type="entry name" value="WH_DNA-bd_sf"/>
</dbReference>
<dbReference type="PANTHER" id="PTHR37318">
    <property type="entry name" value="BSL7504 PROTEIN"/>
    <property type="match status" value="1"/>
</dbReference>
<dbReference type="InterPro" id="IPR027395">
    <property type="entry name" value="WH_DNA-bd_dom"/>
</dbReference>
<accession>A0ABT6MFS5</accession>
<dbReference type="Pfam" id="PF13601">
    <property type="entry name" value="HTH_34"/>
    <property type="match status" value="1"/>
</dbReference>